<evidence type="ECO:0000259" key="1">
    <source>
        <dbReference type="SMART" id="SM00835"/>
    </source>
</evidence>
<comment type="caution">
    <text evidence="2">The sequence shown here is derived from an EMBL/GenBank/DDBJ whole genome shotgun (WGS) entry which is preliminary data.</text>
</comment>
<dbReference type="AlphaFoldDB" id="A0AA38LG28"/>
<feature type="domain" description="Cupin type-1" evidence="1">
    <location>
        <begin position="15"/>
        <end position="134"/>
    </location>
</feature>
<reference evidence="2 3" key="1">
    <citation type="journal article" date="2021" name="Nat. Plants">
        <title>The Taxus genome provides insights into paclitaxel biosynthesis.</title>
        <authorList>
            <person name="Xiong X."/>
            <person name="Gou J."/>
            <person name="Liao Q."/>
            <person name="Li Y."/>
            <person name="Zhou Q."/>
            <person name="Bi G."/>
            <person name="Li C."/>
            <person name="Du R."/>
            <person name="Wang X."/>
            <person name="Sun T."/>
            <person name="Guo L."/>
            <person name="Liang H."/>
            <person name="Lu P."/>
            <person name="Wu Y."/>
            <person name="Zhang Z."/>
            <person name="Ro D.K."/>
            <person name="Shang Y."/>
            <person name="Huang S."/>
            <person name="Yan J."/>
        </authorList>
    </citation>
    <scope>NUCLEOTIDE SEQUENCE [LARGE SCALE GENOMIC DNA]</scope>
    <source>
        <strain evidence="2">Ta-2019</strain>
    </source>
</reference>
<gene>
    <name evidence="2" type="ORF">KI387_017698</name>
</gene>
<evidence type="ECO:0000313" key="2">
    <source>
        <dbReference type="EMBL" id="KAH9323059.1"/>
    </source>
</evidence>
<dbReference type="InterPro" id="IPR006045">
    <property type="entry name" value="Cupin_1"/>
</dbReference>
<dbReference type="Pfam" id="PF00190">
    <property type="entry name" value="Cupin_1"/>
    <property type="match status" value="1"/>
</dbReference>
<accession>A0AA38LG28</accession>
<dbReference type="InterPro" id="IPR050253">
    <property type="entry name" value="Seed_Storage-Functional"/>
</dbReference>
<dbReference type="Gene3D" id="2.60.120.10">
    <property type="entry name" value="Jelly Rolls"/>
    <property type="match status" value="1"/>
</dbReference>
<dbReference type="PANTHER" id="PTHR31189">
    <property type="entry name" value="OS03G0336100 PROTEIN-RELATED"/>
    <property type="match status" value="1"/>
</dbReference>
<dbReference type="EMBL" id="JAHRHJ020000003">
    <property type="protein sequence ID" value="KAH9323059.1"/>
    <property type="molecule type" value="Genomic_DNA"/>
</dbReference>
<dbReference type="InterPro" id="IPR011051">
    <property type="entry name" value="RmlC_Cupin_sf"/>
</dbReference>
<name>A0AA38LG28_TAXCH</name>
<feature type="non-terminal residue" evidence="2">
    <location>
        <position position="1"/>
    </location>
</feature>
<keyword evidence="3" id="KW-1185">Reference proteome</keyword>
<evidence type="ECO:0000313" key="3">
    <source>
        <dbReference type="Proteomes" id="UP000824469"/>
    </source>
</evidence>
<feature type="non-terminal residue" evidence="2">
    <location>
        <position position="134"/>
    </location>
</feature>
<protein>
    <recommendedName>
        <fullName evidence="1">Cupin type-1 domain-containing protein</fullName>
    </recommendedName>
</protein>
<sequence length="134" mass="15224">SFFVAGGLDLMSIVSEFDDRVLIRAFNTFNHPHDVQDHFFQAFNHPHDVQDHGAMMAHHYNPRGADYGIITRGERRIQIAFPNGTSEMDMDVKVGDVFWVPQYYPVCHIAARSGPLEFFGFTTSARGNRPQPLT</sequence>
<dbReference type="PANTHER" id="PTHR31189:SF2">
    <property type="entry name" value="RMLC-LIKE CUPINS SUPERFAMILY PROTEIN"/>
    <property type="match status" value="1"/>
</dbReference>
<dbReference type="Proteomes" id="UP000824469">
    <property type="component" value="Unassembled WGS sequence"/>
</dbReference>
<dbReference type="InterPro" id="IPR014710">
    <property type="entry name" value="RmlC-like_jellyroll"/>
</dbReference>
<dbReference type="SUPFAM" id="SSF51182">
    <property type="entry name" value="RmlC-like cupins"/>
    <property type="match status" value="1"/>
</dbReference>
<proteinExistence type="predicted"/>
<dbReference type="SMART" id="SM00835">
    <property type="entry name" value="Cupin_1"/>
    <property type="match status" value="1"/>
</dbReference>
<organism evidence="2 3">
    <name type="scientific">Taxus chinensis</name>
    <name type="common">Chinese yew</name>
    <name type="synonym">Taxus wallichiana var. chinensis</name>
    <dbReference type="NCBI Taxonomy" id="29808"/>
    <lineage>
        <taxon>Eukaryota</taxon>
        <taxon>Viridiplantae</taxon>
        <taxon>Streptophyta</taxon>
        <taxon>Embryophyta</taxon>
        <taxon>Tracheophyta</taxon>
        <taxon>Spermatophyta</taxon>
        <taxon>Pinopsida</taxon>
        <taxon>Pinidae</taxon>
        <taxon>Conifers II</taxon>
        <taxon>Cupressales</taxon>
        <taxon>Taxaceae</taxon>
        <taxon>Taxus</taxon>
    </lineage>
</organism>